<evidence type="ECO:0000256" key="1">
    <source>
        <dbReference type="SAM" id="Coils"/>
    </source>
</evidence>
<organism evidence="2 3">
    <name type="scientific">Algibacter mikhailovii</name>
    <dbReference type="NCBI Taxonomy" id="425498"/>
    <lineage>
        <taxon>Bacteria</taxon>
        <taxon>Pseudomonadati</taxon>
        <taxon>Bacteroidota</taxon>
        <taxon>Flavobacteriia</taxon>
        <taxon>Flavobacteriales</taxon>
        <taxon>Flavobacteriaceae</taxon>
        <taxon>Algibacter</taxon>
    </lineage>
</organism>
<keyword evidence="1" id="KW-0175">Coiled coil</keyword>
<evidence type="ECO:0000313" key="2">
    <source>
        <dbReference type="EMBL" id="GGZ88149.1"/>
    </source>
</evidence>
<protein>
    <submittedName>
        <fullName evidence="2">Uncharacterized protein</fullName>
    </submittedName>
</protein>
<keyword evidence="3" id="KW-1185">Reference proteome</keyword>
<gene>
    <name evidence="2" type="ORF">GCM10007028_28090</name>
</gene>
<reference evidence="2" key="2">
    <citation type="submission" date="2020-09" db="EMBL/GenBank/DDBJ databases">
        <authorList>
            <person name="Sun Q."/>
            <person name="Kim S."/>
        </authorList>
    </citation>
    <scope>NUCLEOTIDE SEQUENCE</scope>
    <source>
        <strain evidence="2">KCTC 12710</strain>
    </source>
</reference>
<sequence>MNNKSIITKVKEKSSHLFYLNKLKTEVQFLNRNLTQLKENIVNTQKELHTHLKDIDFLKNN</sequence>
<feature type="coiled-coil region" evidence="1">
    <location>
        <begin position="20"/>
        <end position="61"/>
    </location>
</feature>
<comment type="caution">
    <text evidence="2">The sequence shown here is derived from an EMBL/GenBank/DDBJ whole genome shotgun (WGS) entry which is preliminary data.</text>
</comment>
<reference evidence="2" key="1">
    <citation type="journal article" date="2014" name="Int. J. Syst. Evol. Microbiol.">
        <title>Complete genome sequence of Corynebacterium casei LMG S-19264T (=DSM 44701T), isolated from a smear-ripened cheese.</title>
        <authorList>
            <consortium name="US DOE Joint Genome Institute (JGI-PGF)"/>
            <person name="Walter F."/>
            <person name="Albersmeier A."/>
            <person name="Kalinowski J."/>
            <person name="Ruckert C."/>
        </authorList>
    </citation>
    <scope>NUCLEOTIDE SEQUENCE</scope>
    <source>
        <strain evidence="2">KCTC 12710</strain>
    </source>
</reference>
<dbReference type="EMBL" id="BMWZ01000006">
    <property type="protein sequence ID" value="GGZ88149.1"/>
    <property type="molecule type" value="Genomic_DNA"/>
</dbReference>
<accession>A0A918VCH7</accession>
<name>A0A918VCH7_9FLAO</name>
<dbReference type="Proteomes" id="UP000636004">
    <property type="component" value="Unassembled WGS sequence"/>
</dbReference>
<dbReference type="AlphaFoldDB" id="A0A918VCH7"/>
<evidence type="ECO:0000313" key="3">
    <source>
        <dbReference type="Proteomes" id="UP000636004"/>
    </source>
</evidence>
<proteinExistence type="predicted"/>